<feature type="region of interest" description="Disordered" evidence="2">
    <location>
        <begin position="1"/>
        <end position="23"/>
    </location>
</feature>
<dbReference type="Proteomes" id="UP000275267">
    <property type="component" value="Unassembled WGS sequence"/>
</dbReference>
<dbReference type="EMBL" id="PQIB02000013">
    <property type="protein sequence ID" value="RLM75673.1"/>
    <property type="molecule type" value="Genomic_DNA"/>
</dbReference>
<feature type="compositionally biased region" description="Pro residues" evidence="2">
    <location>
        <begin position="121"/>
        <end position="140"/>
    </location>
</feature>
<dbReference type="InterPro" id="IPR034772">
    <property type="entry name" value="CPSF6/7"/>
</dbReference>
<organism evidence="4 5">
    <name type="scientific">Panicum miliaceum</name>
    <name type="common">Proso millet</name>
    <name type="synonym">Broomcorn millet</name>
    <dbReference type="NCBI Taxonomy" id="4540"/>
    <lineage>
        <taxon>Eukaryota</taxon>
        <taxon>Viridiplantae</taxon>
        <taxon>Streptophyta</taxon>
        <taxon>Embryophyta</taxon>
        <taxon>Tracheophyta</taxon>
        <taxon>Spermatophyta</taxon>
        <taxon>Magnoliopsida</taxon>
        <taxon>Liliopsida</taxon>
        <taxon>Poales</taxon>
        <taxon>Poaceae</taxon>
        <taxon>PACMAD clade</taxon>
        <taxon>Panicoideae</taxon>
        <taxon>Panicodae</taxon>
        <taxon>Paniceae</taxon>
        <taxon>Panicinae</taxon>
        <taxon>Panicum</taxon>
        <taxon>Panicum sect. Panicum</taxon>
    </lineage>
</organism>
<dbReference type="InterPro" id="IPR000504">
    <property type="entry name" value="RRM_dom"/>
</dbReference>
<sequence>MDGYGAGGRLAAASASPHAEEEEAIAAVRDDAYARLRTPSDDEEDCDDLYGDVNVGFLPLLPLSPSPAPSSPPKTPSPGCLVLSPSPSPPPPPHRAPAPEPQPQREPEARPEPATPRHQPPRPPPSPPPAPPGHHVPPQPQRGGGASASYSSPPRYTALYISDLHWWTTDAEVEAGLELAPQGAATAAALCGLHFYSEKFTGKSRGICRAEFLNAAAAASAAATLHGRAFHGRHCVASLDRPPALQRLGDDSDSCAEAARAPNPTRGLANGGRGASNATTGRGNVGPVSGDRPILALPPLSVVPRPSPGPPFGGIMGGVGGYGGFQSMGQYNVGMGCGMMPSPVAPHVNPSFLAAGGMAMRGPGLWHNQGMAGGLWGAQQEWNFRGCQVPWRQLPPPVQQQYGNGDYGKGRGMRRERPGSRSEERGIANVSYPDRRQSDHDGGDWYKEHDREKGRHRERVLEKERERERHWNERDRHGGDKRRRQEYTEHADFDRRGRARSRSQSRDDGDVDRPRRRH</sequence>
<dbReference type="GO" id="GO:0003723">
    <property type="term" value="F:RNA binding"/>
    <property type="evidence" value="ECO:0007669"/>
    <property type="project" value="InterPro"/>
</dbReference>
<dbReference type="GO" id="GO:0006397">
    <property type="term" value="P:mRNA processing"/>
    <property type="evidence" value="ECO:0007669"/>
    <property type="project" value="UniProtKB-KW"/>
</dbReference>
<evidence type="ECO:0000256" key="2">
    <source>
        <dbReference type="SAM" id="MobiDB-lite"/>
    </source>
</evidence>
<dbReference type="PANTHER" id="PTHR23204">
    <property type="entry name" value="CLEAVAGE AND POLYADENYLATION SPECIFIC FACTOR"/>
    <property type="match status" value="1"/>
</dbReference>
<dbReference type="InterPro" id="IPR012677">
    <property type="entry name" value="Nucleotide-bd_a/b_plait_sf"/>
</dbReference>
<feature type="domain" description="RRM" evidence="3">
    <location>
        <begin position="158"/>
        <end position="238"/>
    </location>
</feature>
<evidence type="ECO:0000256" key="1">
    <source>
        <dbReference type="ARBA" id="ARBA00006265"/>
    </source>
</evidence>
<dbReference type="STRING" id="4540.A0A3L6QDI2"/>
<protein>
    <recommendedName>
        <fullName evidence="3">RRM domain-containing protein</fullName>
    </recommendedName>
</protein>
<proteinExistence type="inferred from homology"/>
<evidence type="ECO:0000313" key="5">
    <source>
        <dbReference type="Proteomes" id="UP000275267"/>
    </source>
</evidence>
<feature type="region of interest" description="Disordered" evidence="2">
    <location>
        <begin position="255"/>
        <end position="290"/>
    </location>
</feature>
<evidence type="ECO:0000313" key="4">
    <source>
        <dbReference type="EMBL" id="RLM75673.1"/>
    </source>
</evidence>
<dbReference type="OrthoDB" id="439808at2759"/>
<reference evidence="5" key="1">
    <citation type="journal article" date="2019" name="Nat. Commun.">
        <title>The genome of broomcorn millet.</title>
        <authorList>
            <person name="Zou C."/>
            <person name="Miki D."/>
            <person name="Li D."/>
            <person name="Tang Q."/>
            <person name="Xiao L."/>
            <person name="Rajput S."/>
            <person name="Deng P."/>
            <person name="Jia W."/>
            <person name="Huang R."/>
            <person name="Zhang M."/>
            <person name="Sun Y."/>
            <person name="Hu J."/>
            <person name="Fu X."/>
            <person name="Schnable P.S."/>
            <person name="Li F."/>
            <person name="Zhang H."/>
            <person name="Feng B."/>
            <person name="Zhu X."/>
            <person name="Liu R."/>
            <person name="Schnable J.C."/>
            <person name="Zhu J.-K."/>
            <person name="Zhang H."/>
        </authorList>
    </citation>
    <scope>NUCLEOTIDE SEQUENCE [LARGE SCALE GENOMIC DNA]</scope>
</reference>
<accession>A0A3L6QDI2</accession>
<dbReference type="AlphaFoldDB" id="A0A3L6QDI2"/>
<feature type="compositionally biased region" description="Basic and acidic residues" evidence="2">
    <location>
        <begin position="413"/>
        <end position="426"/>
    </location>
</feature>
<comment type="caution">
    <text evidence="4">The sequence shown here is derived from an EMBL/GenBank/DDBJ whole genome shotgun (WGS) entry which is preliminary data.</text>
</comment>
<dbReference type="SUPFAM" id="SSF54928">
    <property type="entry name" value="RNA-binding domain, RBD"/>
    <property type="match status" value="1"/>
</dbReference>
<feature type="compositionally biased region" description="Pro residues" evidence="2">
    <location>
        <begin position="86"/>
        <end position="102"/>
    </location>
</feature>
<feature type="compositionally biased region" description="Acidic residues" evidence="2">
    <location>
        <begin position="41"/>
        <end position="50"/>
    </location>
</feature>
<dbReference type="SMART" id="SM00360">
    <property type="entry name" value="RRM"/>
    <property type="match status" value="1"/>
</dbReference>
<feature type="compositionally biased region" description="Basic and acidic residues" evidence="2">
    <location>
        <begin position="433"/>
        <end position="496"/>
    </location>
</feature>
<dbReference type="Gene3D" id="3.30.70.330">
    <property type="match status" value="1"/>
</dbReference>
<comment type="similarity">
    <text evidence="1">Belongs to the RRM CPSF6/7 family.</text>
</comment>
<dbReference type="GO" id="GO:0005634">
    <property type="term" value="C:nucleus"/>
    <property type="evidence" value="ECO:0007669"/>
    <property type="project" value="UniProtKB-SubCell"/>
</dbReference>
<feature type="region of interest" description="Disordered" evidence="2">
    <location>
        <begin position="37"/>
        <end position="151"/>
    </location>
</feature>
<dbReference type="InterPro" id="IPR035979">
    <property type="entry name" value="RBD_domain_sf"/>
</dbReference>
<keyword evidence="5" id="KW-1185">Reference proteome</keyword>
<feature type="compositionally biased region" description="Basic and acidic residues" evidence="2">
    <location>
        <begin position="504"/>
        <end position="518"/>
    </location>
</feature>
<name>A0A3L6QDI2_PANMI</name>
<feature type="region of interest" description="Disordered" evidence="2">
    <location>
        <begin position="393"/>
        <end position="518"/>
    </location>
</feature>
<gene>
    <name evidence="4" type="ORF">C2845_PM15G11190</name>
</gene>
<evidence type="ECO:0000259" key="3">
    <source>
        <dbReference type="SMART" id="SM00360"/>
    </source>
</evidence>
<feature type="compositionally biased region" description="Pro residues" evidence="2">
    <location>
        <begin position="62"/>
        <end position="76"/>
    </location>
</feature>